<name>A0A365L130_9BACL</name>
<dbReference type="Pfam" id="PF14493">
    <property type="entry name" value="HTH_40"/>
    <property type="match status" value="1"/>
</dbReference>
<dbReference type="InterPro" id="IPR029491">
    <property type="entry name" value="Helicase_HTH"/>
</dbReference>
<gene>
    <name evidence="2" type="ORF">DP120_05795</name>
</gene>
<evidence type="ECO:0000313" key="2">
    <source>
        <dbReference type="EMBL" id="RAZ79128.1"/>
    </source>
</evidence>
<evidence type="ECO:0000313" key="3">
    <source>
        <dbReference type="Proteomes" id="UP000251002"/>
    </source>
</evidence>
<sequence length="341" mass="38664">MLFEDILIIILKAVDGERTVSSPYHLLKGKKSGQTIQDIGYYKLHPYFGILPKLEKKVYDKAIQKLFDKGFIITDGQVVRMSEESLAYQPAAPSVNGWKYRGNEQLFMARLSLIVQTLSHIHQNHRVFDPVVIADDVQQWVKSYLHRIDYRNEVSCRNLKAEIAGSLSKAEVDDAAKKIVLQRLSGYKVGGLTWEQIAAMESKEVIDIRLQAIEALHTWMEIIETEDYPLLKVLLDGVIQKSSLTETARRTESYFKNGRSLEEIAALRGLKTSTIEDHFVELAMNDPGFDILAFMGGALYSKIIAASQSQNTKRLRDIKEIVPEASYFQIRLALATKGEIK</sequence>
<dbReference type="PIRSF" id="PIRSF021350">
    <property type="entry name" value="UCP021350"/>
    <property type="match status" value="1"/>
</dbReference>
<organism evidence="2 3">
    <name type="scientific">Planococcus halotolerans</name>
    <dbReference type="NCBI Taxonomy" id="2233542"/>
    <lineage>
        <taxon>Bacteria</taxon>
        <taxon>Bacillati</taxon>
        <taxon>Bacillota</taxon>
        <taxon>Bacilli</taxon>
        <taxon>Bacillales</taxon>
        <taxon>Caryophanaceae</taxon>
        <taxon>Planococcus</taxon>
    </lineage>
</organism>
<dbReference type="InterPro" id="IPR008308">
    <property type="entry name" value="YpbB-like"/>
</dbReference>
<comment type="caution">
    <text evidence="2">The sequence shown here is derived from an EMBL/GenBank/DDBJ whole genome shotgun (WGS) entry which is preliminary data.</text>
</comment>
<accession>A0A365L130</accession>
<dbReference type="RefSeq" id="WP_112222714.1">
    <property type="nucleotide sequence ID" value="NZ_CP047673.1"/>
</dbReference>
<proteinExistence type="predicted"/>
<protein>
    <recommendedName>
        <fullName evidence="1">Helicase Helix-turn-helix domain-containing protein</fullName>
    </recommendedName>
</protein>
<evidence type="ECO:0000259" key="1">
    <source>
        <dbReference type="Pfam" id="PF14493"/>
    </source>
</evidence>
<dbReference type="Proteomes" id="UP000251002">
    <property type="component" value="Unassembled WGS sequence"/>
</dbReference>
<reference evidence="2 3" key="1">
    <citation type="submission" date="2018-06" db="EMBL/GenBank/DDBJ databases">
        <title>The draft genome sequences of strains SCU63 and S1.</title>
        <authorList>
            <person name="Gan L."/>
        </authorList>
    </citation>
    <scope>NUCLEOTIDE SEQUENCE [LARGE SCALE GENOMIC DNA]</scope>
    <source>
        <strain evidence="2 3">SCU63</strain>
    </source>
</reference>
<dbReference type="AlphaFoldDB" id="A0A365L130"/>
<keyword evidence="3" id="KW-1185">Reference proteome</keyword>
<feature type="domain" description="Helicase Helix-turn-helix" evidence="1">
    <location>
        <begin position="247"/>
        <end position="334"/>
    </location>
</feature>
<dbReference type="EMBL" id="QLZR01000002">
    <property type="protein sequence ID" value="RAZ79128.1"/>
    <property type="molecule type" value="Genomic_DNA"/>
</dbReference>